<evidence type="ECO:0000259" key="4">
    <source>
        <dbReference type="PROSITE" id="PS50011"/>
    </source>
</evidence>
<dbReference type="Gene3D" id="3.30.200.20">
    <property type="entry name" value="Phosphorylase Kinase, domain 1"/>
    <property type="match status" value="1"/>
</dbReference>
<accession>A0A8T9C5Y6</accession>
<dbReference type="Gene3D" id="1.10.510.10">
    <property type="entry name" value="Transferase(Phosphotransferase) domain 1"/>
    <property type="match status" value="1"/>
</dbReference>
<dbReference type="InterPro" id="IPR008271">
    <property type="entry name" value="Ser/Thr_kinase_AS"/>
</dbReference>
<evidence type="ECO:0000256" key="2">
    <source>
        <dbReference type="ARBA" id="ARBA00022741"/>
    </source>
</evidence>
<dbReference type="InterPro" id="IPR011009">
    <property type="entry name" value="Kinase-like_dom_sf"/>
</dbReference>
<gene>
    <name evidence="5" type="primary">Dyrk3</name>
    <name evidence="5" type="ORF">LSUE1_G003363</name>
</gene>
<dbReference type="Proteomes" id="UP000469558">
    <property type="component" value="Unassembled WGS sequence"/>
</dbReference>
<dbReference type="PROSITE" id="PS50011">
    <property type="entry name" value="PROTEIN_KINASE_DOM"/>
    <property type="match status" value="1"/>
</dbReference>
<dbReference type="Pfam" id="PF00069">
    <property type="entry name" value="Pkinase"/>
    <property type="match status" value="1"/>
</dbReference>
<dbReference type="PANTHER" id="PTHR24055">
    <property type="entry name" value="MITOGEN-ACTIVATED PROTEIN KINASE"/>
    <property type="match status" value="1"/>
</dbReference>
<dbReference type="PROSITE" id="PS00108">
    <property type="entry name" value="PROTEIN_KINASE_ST"/>
    <property type="match status" value="1"/>
</dbReference>
<dbReference type="AlphaFoldDB" id="A0A8T9C5Y6"/>
<dbReference type="InterPro" id="IPR000719">
    <property type="entry name" value="Prot_kinase_dom"/>
</dbReference>
<keyword evidence="6" id="KW-1185">Reference proteome</keyword>
<dbReference type="OrthoDB" id="4062651at2759"/>
<proteinExistence type="predicted"/>
<feature type="domain" description="Protein kinase" evidence="4">
    <location>
        <begin position="18"/>
        <end position="339"/>
    </location>
</feature>
<comment type="caution">
    <text evidence="5">The sequence shown here is derived from an EMBL/GenBank/DDBJ whole genome shotgun (WGS) entry which is preliminary data.</text>
</comment>
<keyword evidence="5" id="KW-0418">Kinase</keyword>
<organism evidence="5 6">
    <name type="scientific">Lachnellula suecica</name>
    <dbReference type="NCBI Taxonomy" id="602035"/>
    <lineage>
        <taxon>Eukaryota</taxon>
        <taxon>Fungi</taxon>
        <taxon>Dikarya</taxon>
        <taxon>Ascomycota</taxon>
        <taxon>Pezizomycotina</taxon>
        <taxon>Leotiomycetes</taxon>
        <taxon>Helotiales</taxon>
        <taxon>Lachnaceae</taxon>
        <taxon>Lachnellula</taxon>
    </lineage>
</organism>
<evidence type="ECO:0000256" key="3">
    <source>
        <dbReference type="ARBA" id="ARBA00022840"/>
    </source>
</evidence>
<dbReference type="GO" id="GO:0005524">
    <property type="term" value="F:ATP binding"/>
    <property type="evidence" value="ECO:0007669"/>
    <property type="project" value="UniProtKB-KW"/>
</dbReference>
<feature type="non-terminal residue" evidence="5">
    <location>
        <position position="340"/>
    </location>
</feature>
<keyword evidence="3" id="KW-0067">ATP-binding</keyword>
<keyword evidence="5" id="KW-0808">Transferase</keyword>
<dbReference type="SUPFAM" id="SSF56112">
    <property type="entry name" value="Protein kinase-like (PK-like)"/>
    <property type="match status" value="1"/>
</dbReference>
<dbReference type="GO" id="GO:0004674">
    <property type="term" value="F:protein serine/threonine kinase activity"/>
    <property type="evidence" value="ECO:0007669"/>
    <property type="project" value="UniProtKB-KW"/>
</dbReference>
<keyword evidence="1" id="KW-0723">Serine/threonine-protein kinase</keyword>
<dbReference type="SMART" id="SM00220">
    <property type="entry name" value="S_TKc"/>
    <property type="match status" value="1"/>
</dbReference>
<evidence type="ECO:0000256" key="1">
    <source>
        <dbReference type="ARBA" id="ARBA00022527"/>
    </source>
</evidence>
<dbReference type="EMBL" id="QGMK01000542">
    <property type="protein sequence ID" value="TVY81129.1"/>
    <property type="molecule type" value="Genomic_DNA"/>
</dbReference>
<evidence type="ECO:0000313" key="5">
    <source>
        <dbReference type="EMBL" id="TVY81129.1"/>
    </source>
</evidence>
<protein>
    <submittedName>
        <fullName evidence="5">Dual specificity tyrosine-phosphorylation-regulated kinase</fullName>
    </submittedName>
</protein>
<keyword evidence="2" id="KW-0547">Nucleotide-binding</keyword>
<dbReference type="InterPro" id="IPR050117">
    <property type="entry name" value="MAPK"/>
</dbReference>
<name>A0A8T9C5Y6_9HELO</name>
<evidence type="ECO:0000313" key="6">
    <source>
        <dbReference type="Proteomes" id="UP000469558"/>
    </source>
</evidence>
<reference evidence="5 6" key="1">
    <citation type="submission" date="2018-05" db="EMBL/GenBank/DDBJ databases">
        <title>Genome sequencing and assembly of the regulated plant pathogen Lachnellula willkommii and related sister species for the development of diagnostic species identification markers.</title>
        <authorList>
            <person name="Giroux E."/>
            <person name="Bilodeau G."/>
        </authorList>
    </citation>
    <scope>NUCLEOTIDE SEQUENCE [LARGE SCALE GENOMIC DNA]</scope>
    <source>
        <strain evidence="5 6">CBS 268.59</strain>
    </source>
</reference>
<sequence length="340" mass="38678">MSALSVRHFQQAQVLTAVSKHRYLLTGHASTHHQHVWLARSESDGCQFIIKSPLRAKDSEQRKAMRQLDTEMTILNGPLKNTEDIRQLVDQIVLTEGVDEQTRAGVFEHLDFDLHTYHLTHKRQFSRLQIKSIARQILKALSNMHKQNIVHTDLKPENIVFSQFASSTTSKILVKIIDFGVASQRDEDRCRMITNPYWRSPESWVGLPWGTPADIWSFGAVIGSLLMEPGAKLFQPMGGLEGVPTEEQDREFLRSLWTIIPFPKTFLDQAPKKWQDNISRFSPRLAPTGVPITLSFIGEIFEVPKADWAFVRDILQVDPDVRPTATSFFNTLGSPHKTAT</sequence>